<reference evidence="4" key="1">
    <citation type="submission" date="2016-07" db="EMBL/GenBank/DDBJ databases">
        <authorList>
            <person name="Florea S."/>
            <person name="Webb J.S."/>
            <person name="Jaromczyk J."/>
            <person name="Schardl C.L."/>
        </authorList>
    </citation>
    <scope>NUCLEOTIDE SEQUENCE [LARGE SCALE GENOMIC DNA]</scope>
    <source>
        <strain evidence="4">MV-1</strain>
    </source>
</reference>
<comment type="caution">
    <text evidence="3">The sequence shown here is derived from an EMBL/GenBank/DDBJ whole genome shotgun (WGS) entry which is preliminary data.</text>
</comment>
<dbReference type="SUPFAM" id="SSF53474">
    <property type="entry name" value="alpha/beta-Hydrolases"/>
    <property type="match status" value="1"/>
</dbReference>
<protein>
    <submittedName>
        <fullName evidence="3">Alpha/beta hydrolase</fullName>
    </submittedName>
</protein>
<evidence type="ECO:0000313" key="4">
    <source>
        <dbReference type="Proteomes" id="UP000095347"/>
    </source>
</evidence>
<evidence type="ECO:0000313" key="3">
    <source>
        <dbReference type="EMBL" id="OEJ67759.1"/>
    </source>
</evidence>
<dbReference type="STRING" id="28181.BEN30_08495"/>
<dbReference type="Pfam" id="PF12146">
    <property type="entry name" value="Hydrolase_4"/>
    <property type="match status" value="1"/>
</dbReference>
<dbReference type="PANTHER" id="PTHR16138:SF7">
    <property type="entry name" value="PALMITOYL-PROTEIN THIOESTERASE ABHD10, MITOCHONDRIAL"/>
    <property type="match status" value="1"/>
</dbReference>
<proteinExistence type="predicted"/>
<dbReference type="RefSeq" id="WP_069957619.1">
    <property type="nucleotide sequence ID" value="NZ_MCGG01000020.1"/>
</dbReference>
<dbReference type="PANTHER" id="PTHR16138">
    <property type="entry name" value="MYCOPHENOLIC ACID ACYL-GLUCURONIDE ESTERASE, MITOCHONDRIAL"/>
    <property type="match status" value="1"/>
</dbReference>
<organism evidence="3 4">
    <name type="scientific">Magnetovibrio blakemorei</name>
    <dbReference type="NCBI Taxonomy" id="28181"/>
    <lineage>
        <taxon>Bacteria</taxon>
        <taxon>Pseudomonadati</taxon>
        <taxon>Pseudomonadota</taxon>
        <taxon>Alphaproteobacteria</taxon>
        <taxon>Rhodospirillales</taxon>
        <taxon>Magnetovibrionaceae</taxon>
        <taxon>Magnetovibrio</taxon>
    </lineage>
</organism>
<dbReference type="GO" id="GO:0016787">
    <property type="term" value="F:hydrolase activity"/>
    <property type="evidence" value="ECO:0007669"/>
    <property type="project" value="UniProtKB-KW"/>
</dbReference>
<dbReference type="Proteomes" id="UP000095347">
    <property type="component" value="Unassembled WGS sequence"/>
</dbReference>
<gene>
    <name evidence="3" type="ORF">BEN30_08495</name>
</gene>
<accession>A0A1E5Q8P5</accession>
<evidence type="ECO:0000259" key="2">
    <source>
        <dbReference type="Pfam" id="PF12146"/>
    </source>
</evidence>
<dbReference type="InterPro" id="IPR029058">
    <property type="entry name" value="AB_hydrolase_fold"/>
</dbReference>
<evidence type="ECO:0000256" key="1">
    <source>
        <dbReference type="ARBA" id="ARBA00022801"/>
    </source>
</evidence>
<keyword evidence="4" id="KW-1185">Reference proteome</keyword>
<dbReference type="EMBL" id="MCGG01000020">
    <property type="protein sequence ID" value="OEJ67759.1"/>
    <property type="molecule type" value="Genomic_DNA"/>
</dbReference>
<dbReference type="Gene3D" id="3.40.50.1820">
    <property type="entry name" value="alpha/beta hydrolase"/>
    <property type="match status" value="1"/>
</dbReference>
<dbReference type="InterPro" id="IPR052382">
    <property type="entry name" value="ABHD10_acyl-thioesterase"/>
</dbReference>
<dbReference type="OrthoDB" id="9813296at2"/>
<keyword evidence="1 3" id="KW-0378">Hydrolase</keyword>
<sequence>MQASSNETPPQILTREDGATIAYHFTPGQDLPQNTPESTHNRIGVVFLSGYKSDMQGSKALALEAWCQAHGRSFLRFDYTGHGQSSGAFIDGTIGQWANDAIYALDHLTQGPQVLVGSSMGGWLMLLVARERAERLRGLIGLAAAPDFTEDLMANAFTDAQRLELEQTGQVALPSDYNPQDPYIITKALIEDGKTHLVLREPLNLKMPVRLIQGMKDLDVPWQTALQIQDALVSDDVEIQFVKNGDHRLSEEADLKRLTRTLNNLLSDLESEPV</sequence>
<name>A0A1E5Q8P5_9PROT</name>
<dbReference type="AlphaFoldDB" id="A0A1E5Q8P5"/>
<feature type="domain" description="Serine aminopeptidase S33" evidence="2">
    <location>
        <begin position="43"/>
        <end position="163"/>
    </location>
</feature>
<dbReference type="InterPro" id="IPR022742">
    <property type="entry name" value="Hydrolase_4"/>
</dbReference>